<dbReference type="Gene3D" id="3.40.50.1820">
    <property type="entry name" value="alpha/beta hydrolase"/>
    <property type="match status" value="1"/>
</dbReference>
<organism evidence="2 3">
    <name type="scientific">Novosphingobium malaysiense</name>
    <dbReference type="NCBI Taxonomy" id="1348853"/>
    <lineage>
        <taxon>Bacteria</taxon>
        <taxon>Pseudomonadati</taxon>
        <taxon>Pseudomonadota</taxon>
        <taxon>Alphaproteobacteria</taxon>
        <taxon>Sphingomonadales</taxon>
        <taxon>Sphingomonadaceae</taxon>
        <taxon>Novosphingobium</taxon>
    </lineage>
</organism>
<feature type="domain" description="AB hydrolase-1" evidence="1">
    <location>
        <begin position="35"/>
        <end position="120"/>
    </location>
</feature>
<gene>
    <name evidence="2" type="ORF">LK12_06130</name>
</gene>
<dbReference type="InterPro" id="IPR000073">
    <property type="entry name" value="AB_hydrolase_1"/>
</dbReference>
<dbReference type="SUPFAM" id="SSF53474">
    <property type="entry name" value="alpha/beta-Hydrolases"/>
    <property type="match status" value="1"/>
</dbReference>
<dbReference type="AlphaFoldDB" id="A0A0B1ZP70"/>
<name>A0A0B1ZP70_9SPHN</name>
<dbReference type="PANTHER" id="PTHR46331">
    <property type="entry name" value="VALACYCLOVIR HYDROLASE"/>
    <property type="match status" value="1"/>
</dbReference>
<evidence type="ECO:0000259" key="1">
    <source>
        <dbReference type="Pfam" id="PF00561"/>
    </source>
</evidence>
<dbReference type="OrthoDB" id="7375358at2"/>
<keyword evidence="3" id="KW-1185">Reference proteome</keyword>
<dbReference type="RefSeq" id="WP_039280736.1">
    <property type="nucleotide sequence ID" value="NZ_JTDI01000002.1"/>
</dbReference>
<comment type="caution">
    <text evidence="2">The sequence shown here is derived from an EMBL/GenBank/DDBJ whole genome shotgun (WGS) entry which is preliminary data.</text>
</comment>
<evidence type="ECO:0000313" key="3">
    <source>
        <dbReference type="Proteomes" id="UP000031057"/>
    </source>
</evidence>
<dbReference type="EMBL" id="JTDI01000002">
    <property type="protein sequence ID" value="KHK92386.1"/>
    <property type="molecule type" value="Genomic_DNA"/>
</dbReference>
<dbReference type="PRINTS" id="PR00111">
    <property type="entry name" value="ABHYDROLASE"/>
</dbReference>
<evidence type="ECO:0000313" key="2">
    <source>
        <dbReference type="EMBL" id="KHK92386.1"/>
    </source>
</evidence>
<dbReference type="STRING" id="1348853.LK12_06130"/>
<reference evidence="2 3" key="1">
    <citation type="submission" date="2014-10" db="EMBL/GenBank/DDBJ databases">
        <title>Genome sequence of Novosphingobium malaysiense MUSC 273(T).</title>
        <authorList>
            <person name="Lee L.-H."/>
        </authorList>
    </citation>
    <scope>NUCLEOTIDE SEQUENCE [LARGE SCALE GENOMIC DNA]</scope>
    <source>
        <strain evidence="2 3">MUSC 273</strain>
    </source>
</reference>
<dbReference type="Proteomes" id="UP000031057">
    <property type="component" value="Unassembled WGS sequence"/>
</dbReference>
<proteinExistence type="predicted"/>
<accession>A0A0B1ZP70</accession>
<sequence length="288" mass="31688">MAKIDVNGLTLDYEFLGDENAPPLVLTPGGRYPRNTAGLPELGEKLVEGGFRVLLWDRPGCGASDIAFTAPSESVMNCEALVGLIQALELKNVTLAGGSAGSRISLMAAARMPDNVRKMAIWWISGGPVSLAGLAWFYCGDQISAASKGGMEAVVQLPSWADQISRNPKIRDILLAQDADEYIATMQKWGKAFAYSDDSPVPGMTEADFAKLTMPIMTFRSGKSDMAHTRETSEWVHRLLPNSTMVEPPWGDQEWNYVSTFPVDTEKRRGRFERWPLLAPMLLDFLKD</sequence>
<protein>
    <recommendedName>
        <fullName evidence="1">AB hydrolase-1 domain-containing protein</fullName>
    </recommendedName>
</protein>
<dbReference type="PANTHER" id="PTHR46331:SF2">
    <property type="entry name" value="VALACYCLOVIR HYDROLASE"/>
    <property type="match status" value="1"/>
</dbReference>
<dbReference type="Pfam" id="PF00561">
    <property type="entry name" value="Abhydrolase_1"/>
    <property type="match status" value="1"/>
</dbReference>
<dbReference type="GO" id="GO:0017171">
    <property type="term" value="F:serine hydrolase activity"/>
    <property type="evidence" value="ECO:0007669"/>
    <property type="project" value="TreeGrafter"/>
</dbReference>
<dbReference type="InterPro" id="IPR029058">
    <property type="entry name" value="AB_hydrolase_fold"/>
</dbReference>